<dbReference type="PROSITE" id="PS50110">
    <property type="entry name" value="RESPONSE_REGULATORY"/>
    <property type="match status" value="1"/>
</dbReference>
<dbReference type="InterPro" id="IPR011006">
    <property type="entry name" value="CheY-like_superfamily"/>
</dbReference>
<proteinExistence type="predicted"/>
<keyword evidence="5" id="KW-1185">Reference proteome</keyword>
<sequence>MNLLIVEDEWLVSEEIKESLIQNGFHVVGQTDNAETALSILEETKVDLILMDIDIKGNLDGISLAKLIQQNCQCFIIFLSSLRDEAQKMELEKIMNCDYLPKPFTIEGLYRVFKKHKLSSS</sequence>
<dbReference type="SUPFAM" id="SSF52172">
    <property type="entry name" value="CheY-like"/>
    <property type="match status" value="1"/>
</dbReference>
<dbReference type="GO" id="GO:0032993">
    <property type="term" value="C:protein-DNA complex"/>
    <property type="evidence" value="ECO:0007669"/>
    <property type="project" value="TreeGrafter"/>
</dbReference>
<protein>
    <submittedName>
        <fullName evidence="4">Response regulator, citrate/malate metabolism</fullName>
    </submittedName>
</protein>
<evidence type="ECO:0000259" key="3">
    <source>
        <dbReference type="PROSITE" id="PS50110"/>
    </source>
</evidence>
<dbReference type="PANTHER" id="PTHR48111">
    <property type="entry name" value="REGULATOR OF RPOS"/>
    <property type="match status" value="1"/>
</dbReference>
<evidence type="ECO:0000313" key="4">
    <source>
        <dbReference type="EMBL" id="EGJ33535.1"/>
    </source>
</evidence>
<dbReference type="GO" id="GO:0000976">
    <property type="term" value="F:transcription cis-regulatory region binding"/>
    <property type="evidence" value="ECO:0007669"/>
    <property type="project" value="TreeGrafter"/>
</dbReference>
<dbReference type="InterPro" id="IPR039420">
    <property type="entry name" value="WalR-like"/>
</dbReference>
<accession>F4XPE5</accession>
<keyword evidence="1" id="KW-0238">DNA-binding</keyword>
<dbReference type="PANTHER" id="PTHR48111:SF17">
    <property type="entry name" value="TRANSCRIPTIONAL REGULATORY PROTEIN YPDB"/>
    <property type="match status" value="1"/>
</dbReference>
<reference evidence="5" key="1">
    <citation type="journal article" date="2011" name="Proc. Natl. Acad. Sci. U.S.A.">
        <title>Genomic insights into the physiology and ecology of the marine filamentous cyanobacterium Lyngbya majuscula.</title>
        <authorList>
            <person name="Jones A.C."/>
            <person name="Monroe E.A."/>
            <person name="Podell S."/>
            <person name="Hess W.R."/>
            <person name="Klages S."/>
            <person name="Esquenazi E."/>
            <person name="Niessen S."/>
            <person name="Hoover H."/>
            <person name="Rothmann M."/>
            <person name="Lasken R.S."/>
            <person name="Yates J.R.III."/>
            <person name="Reinhardt R."/>
            <person name="Kube M."/>
            <person name="Burkart M.D."/>
            <person name="Allen E.E."/>
            <person name="Dorrestein P.C."/>
            <person name="Gerwick W.H."/>
            <person name="Gerwick L."/>
        </authorList>
    </citation>
    <scope>NUCLEOTIDE SEQUENCE [LARGE SCALE GENOMIC DNA]</scope>
    <source>
        <strain evidence="5">3L</strain>
    </source>
</reference>
<keyword evidence="2" id="KW-0597">Phosphoprotein</keyword>
<dbReference type="Proteomes" id="UP000003959">
    <property type="component" value="Unassembled WGS sequence"/>
</dbReference>
<dbReference type="GO" id="GO:0000156">
    <property type="term" value="F:phosphorelay response regulator activity"/>
    <property type="evidence" value="ECO:0007669"/>
    <property type="project" value="TreeGrafter"/>
</dbReference>
<dbReference type="GO" id="GO:0005829">
    <property type="term" value="C:cytosol"/>
    <property type="evidence" value="ECO:0007669"/>
    <property type="project" value="TreeGrafter"/>
</dbReference>
<feature type="modified residue" description="4-aspartylphosphate" evidence="2">
    <location>
        <position position="52"/>
    </location>
</feature>
<dbReference type="OrthoDB" id="9809987at2"/>
<dbReference type="InterPro" id="IPR001789">
    <property type="entry name" value="Sig_transdc_resp-reg_receiver"/>
</dbReference>
<dbReference type="Pfam" id="PF00072">
    <property type="entry name" value="Response_reg"/>
    <property type="match status" value="1"/>
</dbReference>
<dbReference type="eggNOG" id="COG3279">
    <property type="taxonomic scope" value="Bacteria"/>
</dbReference>
<evidence type="ECO:0000256" key="2">
    <source>
        <dbReference type="PROSITE-ProRule" id="PRU00169"/>
    </source>
</evidence>
<dbReference type="HOGENOM" id="CLU_000445_69_11_3"/>
<dbReference type="SMART" id="SM00448">
    <property type="entry name" value="REC"/>
    <property type="match status" value="1"/>
</dbReference>
<dbReference type="RefSeq" id="WP_008181959.1">
    <property type="nucleotide sequence ID" value="NZ_GL890846.1"/>
</dbReference>
<dbReference type="EMBL" id="GL890846">
    <property type="protein sequence ID" value="EGJ33535.1"/>
    <property type="molecule type" value="Genomic_DNA"/>
</dbReference>
<dbReference type="AlphaFoldDB" id="F4XPE5"/>
<evidence type="ECO:0000256" key="1">
    <source>
        <dbReference type="ARBA" id="ARBA00023125"/>
    </source>
</evidence>
<dbReference type="GO" id="GO:0006355">
    <property type="term" value="P:regulation of DNA-templated transcription"/>
    <property type="evidence" value="ECO:0007669"/>
    <property type="project" value="TreeGrafter"/>
</dbReference>
<organism evidence="4 5">
    <name type="scientific">Moorena producens 3L</name>
    <dbReference type="NCBI Taxonomy" id="489825"/>
    <lineage>
        <taxon>Bacteria</taxon>
        <taxon>Bacillati</taxon>
        <taxon>Cyanobacteriota</taxon>
        <taxon>Cyanophyceae</taxon>
        <taxon>Coleofasciculales</taxon>
        <taxon>Coleofasciculaceae</taxon>
        <taxon>Moorena</taxon>
    </lineage>
</organism>
<feature type="domain" description="Response regulatory" evidence="3">
    <location>
        <begin position="2"/>
        <end position="117"/>
    </location>
</feature>
<dbReference type="Gene3D" id="3.40.50.2300">
    <property type="match status" value="1"/>
</dbReference>
<name>F4XPE5_9CYAN</name>
<gene>
    <name evidence="4" type="ORF">LYNGBM3L_32500</name>
</gene>
<evidence type="ECO:0000313" key="5">
    <source>
        <dbReference type="Proteomes" id="UP000003959"/>
    </source>
</evidence>